<dbReference type="Proteomes" id="UP000236161">
    <property type="component" value="Unassembled WGS sequence"/>
</dbReference>
<accession>A0A2I0A1P9</accession>
<gene>
    <name evidence="1" type="ORF">AXF42_Ash016652</name>
</gene>
<dbReference type="AlphaFoldDB" id="A0A2I0A1P9"/>
<proteinExistence type="predicted"/>
<protein>
    <submittedName>
        <fullName evidence="1">Uncharacterized protein</fullName>
    </submittedName>
</protein>
<keyword evidence="2" id="KW-1185">Reference proteome</keyword>
<organism evidence="1 2">
    <name type="scientific">Apostasia shenzhenica</name>
    <dbReference type="NCBI Taxonomy" id="1088818"/>
    <lineage>
        <taxon>Eukaryota</taxon>
        <taxon>Viridiplantae</taxon>
        <taxon>Streptophyta</taxon>
        <taxon>Embryophyta</taxon>
        <taxon>Tracheophyta</taxon>
        <taxon>Spermatophyta</taxon>
        <taxon>Magnoliopsida</taxon>
        <taxon>Liliopsida</taxon>
        <taxon>Asparagales</taxon>
        <taxon>Orchidaceae</taxon>
        <taxon>Apostasioideae</taxon>
        <taxon>Apostasia</taxon>
    </lineage>
</organism>
<evidence type="ECO:0000313" key="1">
    <source>
        <dbReference type="EMBL" id="PKA49463.1"/>
    </source>
</evidence>
<name>A0A2I0A1P9_9ASPA</name>
<reference evidence="1 2" key="1">
    <citation type="journal article" date="2017" name="Nature">
        <title>The Apostasia genome and the evolution of orchids.</title>
        <authorList>
            <person name="Zhang G.Q."/>
            <person name="Liu K.W."/>
            <person name="Li Z."/>
            <person name="Lohaus R."/>
            <person name="Hsiao Y.Y."/>
            <person name="Niu S.C."/>
            <person name="Wang J.Y."/>
            <person name="Lin Y.C."/>
            <person name="Xu Q."/>
            <person name="Chen L.J."/>
            <person name="Yoshida K."/>
            <person name="Fujiwara S."/>
            <person name="Wang Z.W."/>
            <person name="Zhang Y.Q."/>
            <person name="Mitsuda N."/>
            <person name="Wang M."/>
            <person name="Liu G.H."/>
            <person name="Pecoraro L."/>
            <person name="Huang H.X."/>
            <person name="Xiao X.J."/>
            <person name="Lin M."/>
            <person name="Wu X.Y."/>
            <person name="Wu W.L."/>
            <person name="Chen Y.Y."/>
            <person name="Chang S.B."/>
            <person name="Sakamoto S."/>
            <person name="Ohme-Takagi M."/>
            <person name="Yagi M."/>
            <person name="Zeng S.J."/>
            <person name="Shen C.Y."/>
            <person name="Yeh C.M."/>
            <person name="Luo Y.B."/>
            <person name="Tsai W.C."/>
            <person name="Van de Peer Y."/>
            <person name="Liu Z.J."/>
        </authorList>
    </citation>
    <scope>NUCLEOTIDE SEQUENCE [LARGE SCALE GENOMIC DNA]</scope>
    <source>
        <strain evidence="2">cv. Shenzhen</strain>
        <tissue evidence="1">Stem</tissue>
    </source>
</reference>
<sequence>MGRHWELRRDQHQEWIAIQFGELVTCSWQAAEVLTNEDWLVYAYKYCGLLIMRALKRNPQKSSEIRVL</sequence>
<dbReference type="EMBL" id="KZ452038">
    <property type="protein sequence ID" value="PKA49463.1"/>
    <property type="molecule type" value="Genomic_DNA"/>
</dbReference>
<evidence type="ECO:0000313" key="2">
    <source>
        <dbReference type="Proteomes" id="UP000236161"/>
    </source>
</evidence>